<feature type="transmembrane region" description="Helical" evidence="6">
    <location>
        <begin position="84"/>
        <end position="104"/>
    </location>
</feature>
<comment type="subcellular location">
    <subcellularLocation>
        <location evidence="1">Cell membrane</location>
        <topology evidence="1">Multi-pass membrane protein</topology>
    </subcellularLocation>
</comment>
<dbReference type="InterPro" id="IPR051907">
    <property type="entry name" value="DoxX-like_oxidoreductase"/>
</dbReference>
<protein>
    <recommendedName>
        <fullName evidence="9">DoxX family protein</fullName>
    </recommendedName>
</protein>
<dbReference type="AlphaFoldDB" id="A0A830H5M4"/>
<dbReference type="OrthoDB" id="566921at2759"/>
<dbReference type="Proteomes" id="UP000660262">
    <property type="component" value="Unassembled WGS sequence"/>
</dbReference>
<feature type="transmembrane region" description="Helical" evidence="6">
    <location>
        <begin position="142"/>
        <end position="161"/>
    </location>
</feature>
<keyword evidence="2" id="KW-1003">Cell membrane</keyword>
<dbReference type="Pfam" id="PF07681">
    <property type="entry name" value="DoxX"/>
    <property type="match status" value="1"/>
</dbReference>
<gene>
    <name evidence="7" type="ORF">PPROV_000113300</name>
</gene>
<evidence type="ECO:0000256" key="1">
    <source>
        <dbReference type="ARBA" id="ARBA00004651"/>
    </source>
</evidence>
<name>A0A830H5M4_9CHLO</name>
<comment type="caution">
    <text evidence="7">The sequence shown here is derived from an EMBL/GenBank/DDBJ whole genome shotgun (WGS) entry which is preliminary data.</text>
</comment>
<evidence type="ECO:0000256" key="5">
    <source>
        <dbReference type="ARBA" id="ARBA00023136"/>
    </source>
</evidence>
<evidence type="ECO:0008006" key="9">
    <source>
        <dbReference type="Google" id="ProtNLM"/>
    </source>
</evidence>
<dbReference type="InterPro" id="IPR032808">
    <property type="entry name" value="DoxX"/>
</dbReference>
<evidence type="ECO:0000256" key="6">
    <source>
        <dbReference type="SAM" id="Phobius"/>
    </source>
</evidence>
<evidence type="ECO:0000313" key="8">
    <source>
        <dbReference type="Proteomes" id="UP000660262"/>
    </source>
</evidence>
<feature type="transmembrane region" description="Helical" evidence="6">
    <location>
        <begin position="111"/>
        <end position="130"/>
    </location>
</feature>
<evidence type="ECO:0000313" key="7">
    <source>
        <dbReference type="EMBL" id="GHP02375.1"/>
    </source>
</evidence>
<keyword evidence="4 6" id="KW-1133">Transmembrane helix</keyword>
<keyword evidence="5 6" id="KW-0472">Membrane</keyword>
<keyword evidence="8" id="KW-1185">Reference proteome</keyword>
<evidence type="ECO:0000256" key="4">
    <source>
        <dbReference type="ARBA" id="ARBA00022989"/>
    </source>
</evidence>
<proteinExistence type="predicted"/>
<organism evidence="7 8">
    <name type="scientific">Pycnococcus provasolii</name>
    <dbReference type="NCBI Taxonomy" id="41880"/>
    <lineage>
        <taxon>Eukaryota</taxon>
        <taxon>Viridiplantae</taxon>
        <taxon>Chlorophyta</taxon>
        <taxon>Pseudoscourfieldiophyceae</taxon>
        <taxon>Pseudoscourfieldiales</taxon>
        <taxon>Pycnococcaceae</taxon>
        <taxon>Pycnococcus</taxon>
    </lineage>
</organism>
<dbReference type="PANTHER" id="PTHR33452">
    <property type="entry name" value="OXIDOREDUCTASE CATD-RELATED"/>
    <property type="match status" value="1"/>
</dbReference>
<dbReference type="GO" id="GO:0005886">
    <property type="term" value="C:plasma membrane"/>
    <property type="evidence" value="ECO:0007669"/>
    <property type="project" value="UniProtKB-SubCell"/>
</dbReference>
<keyword evidence="3 6" id="KW-0812">Transmembrane</keyword>
<accession>A0A830H5M4</accession>
<reference evidence="7" key="1">
    <citation type="submission" date="2020-10" db="EMBL/GenBank/DDBJ databases">
        <title>Unveiling of a novel bifunctional photoreceptor, Dualchrome1, isolated from a cosmopolitan green alga.</title>
        <authorList>
            <person name="Suzuki S."/>
            <person name="Kawachi M."/>
        </authorList>
    </citation>
    <scope>NUCLEOTIDE SEQUENCE</scope>
    <source>
        <strain evidence="7">NIES 2893</strain>
    </source>
</reference>
<dbReference type="PANTHER" id="PTHR33452:SF1">
    <property type="entry name" value="INNER MEMBRANE PROTEIN YPHA-RELATED"/>
    <property type="match status" value="1"/>
</dbReference>
<sequence>MSRSTSLLSARGGARGLPAIGGGRRNLRSSVKARAEVTNDIGALGLRLTASSLMVHNGLDKLADPEGFAKFVVEPYLHLPEPVLLTYLAAGAEIACPVLLVLGFLTRPAALALLGTMGAAVYFHIQQSGLEGFPLAVVENHAYAYEAAALYFAIFLYLLVAGPGRFSIDGK</sequence>
<dbReference type="EMBL" id="BNJQ01000003">
    <property type="protein sequence ID" value="GHP02375.1"/>
    <property type="molecule type" value="Genomic_DNA"/>
</dbReference>
<evidence type="ECO:0000256" key="3">
    <source>
        <dbReference type="ARBA" id="ARBA00022692"/>
    </source>
</evidence>
<evidence type="ECO:0000256" key="2">
    <source>
        <dbReference type="ARBA" id="ARBA00022475"/>
    </source>
</evidence>